<dbReference type="EMBL" id="JAMYWD010000009">
    <property type="protein sequence ID" value="KAJ4961575.1"/>
    <property type="molecule type" value="Genomic_DNA"/>
</dbReference>
<accession>A0A9Q0H976</accession>
<dbReference type="AlphaFoldDB" id="A0A9Q0H976"/>
<dbReference type="InterPro" id="IPR036047">
    <property type="entry name" value="F-box-like_dom_sf"/>
</dbReference>
<dbReference type="InterPro" id="IPR044207">
    <property type="entry name" value="At5g39250-like"/>
</dbReference>
<feature type="domain" description="F-box" evidence="1">
    <location>
        <begin position="1"/>
        <end position="42"/>
    </location>
</feature>
<proteinExistence type="predicted"/>
<reference evidence="2" key="1">
    <citation type="journal article" date="2023" name="Plant J.">
        <title>The genome of the king protea, Protea cynaroides.</title>
        <authorList>
            <person name="Chang J."/>
            <person name="Duong T.A."/>
            <person name="Schoeman C."/>
            <person name="Ma X."/>
            <person name="Roodt D."/>
            <person name="Barker N."/>
            <person name="Li Z."/>
            <person name="Van de Peer Y."/>
            <person name="Mizrachi E."/>
        </authorList>
    </citation>
    <scope>NUCLEOTIDE SEQUENCE</scope>
    <source>
        <tissue evidence="2">Young leaves</tissue>
    </source>
</reference>
<dbReference type="PROSITE" id="PS50181">
    <property type="entry name" value="FBOX"/>
    <property type="match status" value="1"/>
</dbReference>
<dbReference type="Gene3D" id="1.20.1280.50">
    <property type="match status" value="1"/>
</dbReference>
<dbReference type="SUPFAM" id="SSF81383">
    <property type="entry name" value="F-box domain"/>
    <property type="match status" value="1"/>
</dbReference>
<sequence length="259" mass="29881">MSHEEALRLVFPLLNDRDLASCMQVCKHWKDIARDDYLWKCLSARRWPSLCKRTTPPPVSYHELFTLLDGRFHRMDRSPTLSFDDLEFYIDIWAEERIGFSGVVPCSLIRVGVKHLPPEVLAMNRPYLESDGYKIILPVRPKFSIPIEGDISISVLVRWRDENKFACIFEKGKLDQNELQGFAPNILQFAPPITLNILKVHADRAFISLLFMPDFNFEGDFSLLVHADRSRVFGIALDFGVNVRSKTDALLLLSVLDWD</sequence>
<dbReference type="InterPro" id="IPR001810">
    <property type="entry name" value="F-box_dom"/>
</dbReference>
<dbReference type="Proteomes" id="UP001141806">
    <property type="component" value="Unassembled WGS sequence"/>
</dbReference>
<keyword evidence="3" id="KW-1185">Reference proteome</keyword>
<evidence type="ECO:0000313" key="2">
    <source>
        <dbReference type="EMBL" id="KAJ4961575.1"/>
    </source>
</evidence>
<evidence type="ECO:0000313" key="3">
    <source>
        <dbReference type="Proteomes" id="UP001141806"/>
    </source>
</evidence>
<gene>
    <name evidence="2" type="ORF">NE237_021485</name>
</gene>
<dbReference type="PANTHER" id="PTHR47722:SF1">
    <property type="entry name" value="F-BOX DOMAIN CONTAINING PROTEIN, EXPRESSED"/>
    <property type="match status" value="1"/>
</dbReference>
<dbReference type="PANTHER" id="PTHR47722">
    <property type="entry name" value="EXPRESSED PROTEIN"/>
    <property type="match status" value="1"/>
</dbReference>
<protein>
    <recommendedName>
        <fullName evidence="1">F-box domain-containing protein</fullName>
    </recommendedName>
</protein>
<name>A0A9Q0H976_9MAGN</name>
<organism evidence="2 3">
    <name type="scientific">Protea cynaroides</name>
    <dbReference type="NCBI Taxonomy" id="273540"/>
    <lineage>
        <taxon>Eukaryota</taxon>
        <taxon>Viridiplantae</taxon>
        <taxon>Streptophyta</taxon>
        <taxon>Embryophyta</taxon>
        <taxon>Tracheophyta</taxon>
        <taxon>Spermatophyta</taxon>
        <taxon>Magnoliopsida</taxon>
        <taxon>Proteales</taxon>
        <taxon>Proteaceae</taxon>
        <taxon>Protea</taxon>
    </lineage>
</organism>
<comment type="caution">
    <text evidence="2">The sequence shown here is derived from an EMBL/GenBank/DDBJ whole genome shotgun (WGS) entry which is preliminary data.</text>
</comment>
<dbReference type="Pfam" id="PF12937">
    <property type="entry name" value="F-box-like"/>
    <property type="match status" value="1"/>
</dbReference>
<dbReference type="OrthoDB" id="192402at2759"/>
<evidence type="ECO:0000259" key="1">
    <source>
        <dbReference type="PROSITE" id="PS50181"/>
    </source>
</evidence>